<dbReference type="RefSeq" id="XP_018600385.1">
    <property type="nucleotide sequence ID" value="XM_018744869.2"/>
</dbReference>
<evidence type="ECO:0000256" key="2">
    <source>
        <dbReference type="PROSITE-ProRule" id="PRU00191"/>
    </source>
</evidence>
<evidence type="ECO:0000259" key="4">
    <source>
        <dbReference type="PROSITE" id="PS50001"/>
    </source>
</evidence>
<keyword evidence="1 2" id="KW-0727">SH2 domain</keyword>
<name>A0A8C9RDN0_SCLFO</name>
<dbReference type="PANTHER" id="PTHR14388">
    <property type="entry name" value="T CELL-SPECIFIC ADAPTER PROTEIN TSAD"/>
    <property type="match status" value="1"/>
</dbReference>
<proteinExistence type="predicted"/>
<dbReference type="RefSeq" id="XP_018600387.1">
    <property type="nucleotide sequence ID" value="XM_018744871.2"/>
</dbReference>
<dbReference type="Gene3D" id="3.30.505.10">
    <property type="entry name" value="SH2 domain"/>
    <property type="match status" value="1"/>
</dbReference>
<protein>
    <submittedName>
        <fullName evidence="5">SH2 domain containing 4A</fullName>
    </submittedName>
</protein>
<evidence type="ECO:0000256" key="1">
    <source>
        <dbReference type="ARBA" id="ARBA00022999"/>
    </source>
</evidence>
<dbReference type="GeneTree" id="ENSGT00940000157357"/>
<dbReference type="KEGG" id="sfm:108929941"/>
<dbReference type="Proteomes" id="UP000694397">
    <property type="component" value="Chromosome 6"/>
</dbReference>
<gene>
    <name evidence="5" type="primary">sh2d4a</name>
</gene>
<dbReference type="InterPro" id="IPR000980">
    <property type="entry name" value="SH2"/>
</dbReference>
<accession>A0A8C9RDN0</accession>
<dbReference type="RefSeq" id="XP_018600383.1">
    <property type="nucleotide sequence ID" value="XM_018744867.2"/>
</dbReference>
<feature type="domain" description="SH2" evidence="4">
    <location>
        <begin position="338"/>
        <end position="429"/>
    </location>
</feature>
<dbReference type="PROSITE" id="PS50001">
    <property type="entry name" value="SH2"/>
    <property type="match status" value="1"/>
</dbReference>
<reference evidence="5" key="3">
    <citation type="submission" date="2025-09" db="UniProtKB">
        <authorList>
            <consortium name="Ensembl"/>
        </authorList>
    </citation>
    <scope>IDENTIFICATION</scope>
</reference>
<dbReference type="OrthoDB" id="10003345at2759"/>
<reference evidence="5" key="2">
    <citation type="submission" date="2025-08" db="UniProtKB">
        <authorList>
            <consortium name="Ensembl"/>
        </authorList>
    </citation>
    <scope>IDENTIFICATION</scope>
</reference>
<dbReference type="PANTHER" id="PTHR14388:SF5">
    <property type="entry name" value="SH2 DOMAIN-CONTAINING PROTEIN 4A"/>
    <property type="match status" value="1"/>
</dbReference>
<dbReference type="GeneID" id="108929941"/>
<dbReference type="SMART" id="SM00252">
    <property type="entry name" value="SH2"/>
    <property type="match status" value="1"/>
</dbReference>
<dbReference type="InterPro" id="IPR036860">
    <property type="entry name" value="SH2_dom_sf"/>
</dbReference>
<evidence type="ECO:0000313" key="5">
    <source>
        <dbReference type="Ensembl" id="ENSSFOP00015009894.2"/>
    </source>
</evidence>
<feature type="compositionally biased region" description="Basic and acidic residues" evidence="3">
    <location>
        <begin position="140"/>
        <end position="206"/>
    </location>
</feature>
<reference evidence="5 6" key="1">
    <citation type="submission" date="2019-04" db="EMBL/GenBank/DDBJ databases">
        <authorList>
            <consortium name="Wellcome Sanger Institute Data Sharing"/>
        </authorList>
    </citation>
    <scope>NUCLEOTIDE SEQUENCE [LARGE SCALE GENOMIC DNA]</scope>
</reference>
<keyword evidence="6" id="KW-1185">Reference proteome</keyword>
<evidence type="ECO:0000313" key="6">
    <source>
        <dbReference type="Proteomes" id="UP000694397"/>
    </source>
</evidence>
<feature type="region of interest" description="Disordered" evidence="3">
    <location>
        <begin position="140"/>
        <end position="304"/>
    </location>
</feature>
<dbReference type="Ensembl" id="ENSSFOT00015010031.2">
    <property type="protein sequence ID" value="ENSSFOP00015009894.2"/>
    <property type="gene ID" value="ENSSFOG00015006403.2"/>
</dbReference>
<dbReference type="GO" id="GO:0005737">
    <property type="term" value="C:cytoplasm"/>
    <property type="evidence" value="ECO:0007669"/>
    <property type="project" value="TreeGrafter"/>
</dbReference>
<dbReference type="RefSeq" id="XP_018600386.1">
    <property type="nucleotide sequence ID" value="XM_018744870.2"/>
</dbReference>
<dbReference type="AlphaFoldDB" id="A0A8C9RDN0"/>
<dbReference type="RefSeq" id="XP_018600384.1">
    <property type="nucleotide sequence ID" value="XM_018744868.2"/>
</dbReference>
<organism evidence="5 6">
    <name type="scientific">Scleropages formosus</name>
    <name type="common">Asian bonytongue</name>
    <name type="synonym">Osteoglossum formosum</name>
    <dbReference type="NCBI Taxonomy" id="113540"/>
    <lineage>
        <taxon>Eukaryota</taxon>
        <taxon>Metazoa</taxon>
        <taxon>Chordata</taxon>
        <taxon>Craniata</taxon>
        <taxon>Vertebrata</taxon>
        <taxon>Euteleostomi</taxon>
        <taxon>Actinopterygii</taxon>
        <taxon>Neopterygii</taxon>
        <taxon>Teleostei</taxon>
        <taxon>Osteoglossocephala</taxon>
        <taxon>Osteoglossomorpha</taxon>
        <taxon>Osteoglossiformes</taxon>
        <taxon>Osteoglossidae</taxon>
        <taxon>Scleropages</taxon>
    </lineage>
</organism>
<evidence type="ECO:0000256" key="3">
    <source>
        <dbReference type="SAM" id="MobiDB-lite"/>
    </source>
</evidence>
<dbReference type="SUPFAM" id="SSF55550">
    <property type="entry name" value="SH2 domain"/>
    <property type="match status" value="1"/>
</dbReference>
<feature type="compositionally biased region" description="Basic and acidic residues" evidence="3">
    <location>
        <begin position="231"/>
        <end position="255"/>
    </location>
</feature>
<sequence length="443" mass="52271">MLQQILTDMYIDPELLAELNEEQKQTLFFKMRQEQIRRWREKEAQLETKEAVVQKPKKKVKGKHVSWLQGSDSEVWVWVMGEHPSDKPYEQICDEIIAVRATQQAQKEAEELRAKKEQEILKRFSSVYLSEEERLQKEKEEARKEEARQKEARLEEARQEEARQEQARQKAVEEQRRNEEELKRREAEERQKAEEEVQKLEQERAKQIYMNLKEIHRRSQNQEKEDPEWQETLRRSKEEDQRRRSIAKQAREDHRRKSVKALEQGRVAAMTKTFGGEKPPLLPKPKPRTIKNEGLSRRPGVRRTQSTSSREQIIRWFKEEQLPLQAGFRKDGSGIAPWFHGIITREDAESLLSPGEPGYFLVRVSEKIMGYVLSYRSQEGFRHFLIDATDNCFMLLGDQLSFTSLAELVEFHEMEPITSSGGEQLLQPCAQKTSSVDYTDLFT</sequence>
<dbReference type="PRINTS" id="PR00401">
    <property type="entry name" value="SH2DOMAIN"/>
</dbReference>
<dbReference type="Pfam" id="PF00017">
    <property type="entry name" value="SH2"/>
    <property type="match status" value="1"/>
</dbReference>
<dbReference type="CTD" id="63898"/>